<name>A0A3N0DSL6_9ACTN</name>
<dbReference type="OrthoDB" id="4966605at2"/>
<dbReference type="Proteomes" id="UP000277094">
    <property type="component" value="Unassembled WGS sequence"/>
</dbReference>
<keyword evidence="3" id="KW-1185">Reference proteome</keyword>
<dbReference type="RefSeq" id="WP_123233136.1">
    <property type="nucleotide sequence ID" value="NZ_RJSG01000002.1"/>
</dbReference>
<dbReference type="InterPro" id="IPR010428">
    <property type="entry name" value="Zincin_1"/>
</dbReference>
<comment type="caution">
    <text evidence="2">The sequence shown here is derived from an EMBL/GenBank/DDBJ whole genome shotgun (WGS) entry which is preliminary data.</text>
</comment>
<proteinExistence type="predicted"/>
<gene>
    <name evidence="2" type="ORF">EFL95_05990</name>
</gene>
<sequence>MRRKPSLRDRHDRGLRGPAFGTGGLVPNGVPARLTRSERFDDVALRVMRAVVARWPDRIGDVDLAVEEVPVIPAGWAERTVPLASYVDRTPTSPPRLVLFRRPLEHRAETLIDLESLLLTVVVEQLAEVLGIPPEDVHPGYEAD</sequence>
<protein>
    <submittedName>
        <fullName evidence="2">Metallopeptidase family protein</fullName>
    </submittedName>
</protein>
<organism evidence="2 3">
    <name type="scientific">Nocardioides marmorisolisilvae</name>
    <dbReference type="NCBI Taxonomy" id="1542737"/>
    <lineage>
        <taxon>Bacteria</taxon>
        <taxon>Bacillati</taxon>
        <taxon>Actinomycetota</taxon>
        <taxon>Actinomycetes</taxon>
        <taxon>Propionibacteriales</taxon>
        <taxon>Nocardioidaceae</taxon>
        <taxon>Nocardioides</taxon>
    </lineage>
</organism>
<feature type="compositionally biased region" description="Basic and acidic residues" evidence="1">
    <location>
        <begin position="1"/>
        <end position="15"/>
    </location>
</feature>
<feature type="region of interest" description="Disordered" evidence="1">
    <location>
        <begin position="1"/>
        <end position="22"/>
    </location>
</feature>
<dbReference type="Pfam" id="PF06262">
    <property type="entry name" value="Zincin_1"/>
    <property type="match status" value="1"/>
</dbReference>
<evidence type="ECO:0000313" key="3">
    <source>
        <dbReference type="Proteomes" id="UP000277094"/>
    </source>
</evidence>
<reference evidence="2 3" key="1">
    <citation type="submission" date="2018-11" db="EMBL/GenBank/DDBJ databases">
        <authorList>
            <person name="Li F."/>
        </authorList>
    </citation>
    <scope>NUCLEOTIDE SEQUENCE [LARGE SCALE GENOMIC DNA]</scope>
    <source>
        <strain evidence="2 3">KIS18-7</strain>
    </source>
</reference>
<evidence type="ECO:0000256" key="1">
    <source>
        <dbReference type="SAM" id="MobiDB-lite"/>
    </source>
</evidence>
<dbReference type="CDD" id="cd12954">
    <property type="entry name" value="MMP_TTHA0227_like_1"/>
    <property type="match status" value="1"/>
</dbReference>
<dbReference type="Gene3D" id="3.30.2010.20">
    <property type="match status" value="1"/>
</dbReference>
<evidence type="ECO:0000313" key="2">
    <source>
        <dbReference type="EMBL" id="RNL78635.1"/>
    </source>
</evidence>
<dbReference type="AlphaFoldDB" id="A0A3N0DSL6"/>
<dbReference type="EMBL" id="RJSG01000002">
    <property type="protein sequence ID" value="RNL78635.1"/>
    <property type="molecule type" value="Genomic_DNA"/>
</dbReference>
<dbReference type="InterPro" id="IPR038555">
    <property type="entry name" value="Zincin_1_sf"/>
</dbReference>
<dbReference type="SUPFAM" id="SSF55486">
    <property type="entry name" value="Metalloproteases ('zincins'), catalytic domain"/>
    <property type="match status" value="1"/>
</dbReference>
<accession>A0A3N0DSL6</accession>